<evidence type="ECO:0000313" key="2">
    <source>
        <dbReference type="EMBL" id="GAA5530107.1"/>
    </source>
</evidence>
<comment type="caution">
    <text evidence="2">The sequence shown here is derived from an EMBL/GenBank/DDBJ whole genome shotgun (WGS) entry which is preliminary data.</text>
</comment>
<feature type="domain" description="HNH nuclease" evidence="1">
    <location>
        <begin position="65"/>
        <end position="116"/>
    </location>
</feature>
<dbReference type="Proteomes" id="UP001428290">
    <property type="component" value="Unassembled WGS sequence"/>
</dbReference>
<dbReference type="RefSeq" id="WP_345723700.1">
    <property type="nucleotide sequence ID" value="NZ_BAABRU010000015.1"/>
</dbReference>
<gene>
    <name evidence="2" type="ORF">Hgul01_03925</name>
</gene>
<organism evidence="2 3">
    <name type="scientific">Herpetosiphon gulosus</name>
    <dbReference type="NCBI Taxonomy" id="1973496"/>
    <lineage>
        <taxon>Bacteria</taxon>
        <taxon>Bacillati</taxon>
        <taxon>Chloroflexota</taxon>
        <taxon>Chloroflexia</taxon>
        <taxon>Herpetosiphonales</taxon>
        <taxon>Herpetosiphonaceae</taxon>
        <taxon>Herpetosiphon</taxon>
    </lineage>
</organism>
<dbReference type="CDD" id="cd00085">
    <property type="entry name" value="HNHc"/>
    <property type="match status" value="1"/>
</dbReference>
<accession>A0ABP9X3X5</accession>
<evidence type="ECO:0000313" key="3">
    <source>
        <dbReference type="Proteomes" id="UP001428290"/>
    </source>
</evidence>
<protein>
    <recommendedName>
        <fullName evidence="1">HNH nuclease domain-containing protein</fullName>
    </recommendedName>
</protein>
<proteinExistence type="predicted"/>
<dbReference type="InterPro" id="IPR003615">
    <property type="entry name" value="HNH_nuc"/>
</dbReference>
<dbReference type="Pfam" id="PF01844">
    <property type="entry name" value="HNH"/>
    <property type="match status" value="1"/>
</dbReference>
<reference evidence="2 3" key="1">
    <citation type="submission" date="2024-02" db="EMBL/GenBank/DDBJ databases">
        <title>Herpetosiphon gulosus NBRC 112829.</title>
        <authorList>
            <person name="Ichikawa N."/>
            <person name="Katano-Makiyama Y."/>
            <person name="Hidaka K."/>
        </authorList>
    </citation>
    <scope>NUCLEOTIDE SEQUENCE [LARGE SCALE GENOMIC DNA]</scope>
    <source>
        <strain evidence="2 3">NBRC 112829</strain>
    </source>
</reference>
<evidence type="ECO:0000259" key="1">
    <source>
        <dbReference type="SMART" id="SM00507"/>
    </source>
</evidence>
<dbReference type="Gene3D" id="1.10.30.50">
    <property type="match status" value="1"/>
</dbReference>
<keyword evidence="3" id="KW-1185">Reference proteome</keyword>
<sequence length="362" mass="42821">MSNIDIYLQYGISSDIAEDLLSKKLRISTIRKTSIKKLITNFNISENIARFIKIAVVRKKIDENTIYQLLNRNSYICCCCQGYKNKNYIIHHIIEYSKSQDNTYDNLAVLCPSCHDIAHSTHQYSLTMKLTSDQIRKSKYEWELAVEKNKVDKSSMNLDIYDADYINIKRIDELAYKLFNQTNNIQISKYLIDDKIINENGEYIYKNREITINHIESGDLINHYSNIFKHIISYFSPSIVNLDDIINKEIYNKTNYMCYYVGGLYGRSLEGNCTLLHFSRRKYVFNWILDNNYIISNTSAMRMKQRSIYIVYGIIRSVDYDEEKEQHIVDLRPYFIGMPTATINRTPKIRYIHNFIEKDDDR</sequence>
<name>A0ABP9X3X5_9CHLR</name>
<dbReference type="EMBL" id="BAABRU010000015">
    <property type="protein sequence ID" value="GAA5530107.1"/>
    <property type="molecule type" value="Genomic_DNA"/>
</dbReference>
<dbReference type="SMART" id="SM00507">
    <property type="entry name" value="HNHc"/>
    <property type="match status" value="1"/>
</dbReference>
<dbReference type="InterPro" id="IPR002711">
    <property type="entry name" value="HNH"/>
</dbReference>